<dbReference type="PROSITE" id="PS51100">
    <property type="entry name" value="PTS_EIIB_TYPE_3"/>
    <property type="match status" value="1"/>
</dbReference>
<evidence type="ECO:0000256" key="5">
    <source>
        <dbReference type="ARBA" id="ARBA00022683"/>
    </source>
</evidence>
<evidence type="ECO:0000313" key="9">
    <source>
        <dbReference type="Proteomes" id="UP000036780"/>
    </source>
</evidence>
<dbReference type="InterPro" id="IPR036095">
    <property type="entry name" value="PTS_EIIB-like_sf"/>
</dbReference>
<evidence type="ECO:0000256" key="2">
    <source>
        <dbReference type="ARBA" id="ARBA00022553"/>
    </source>
</evidence>
<proteinExistence type="predicted"/>
<dbReference type="RefSeq" id="WP_050350707.1">
    <property type="nucleotide sequence ID" value="NZ_BOSN01000004.1"/>
</dbReference>
<dbReference type="GO" id="GO:0008982">
    <property type="term" value="F:protein-N(PI)-phosphohistidine-sugar phosphotransferase activity"/>
    <property type="evidence" value="ECO:0007669"/>
    <property type="project" value="InterPro"/>
</dbReference>
<dbReference type="GO" id="GO:0009401">
    <property type="term" value="P:phosphoenolpyruvate-dependent sugar phosphotransferase system"/>
    <property type="evidence" value="ECO:0007669"/>
    <property type="project" value="UniProtKB-KW"/>
</dbReference>
<dbReference type="InterPro" id="IPR013012">
    <property type="entry name" value="PTS_EIIB_3"/>
</dbReference>
<accession>A0A0L0QRV8</accession>
<dbReference type="GO" id="GO:0016301">
    <property type="term" value="F:kinase activity"/>
    <property type="evidence" value="ECO:0007669"/>
    <property type="project" value="UniProtKB-KW"/>
</dbReference>
<dbReference type="CDD" id="cd05564">
    <property type="entry name" value="PTS_IIB_chitobiose_lichenan"/>
    <property type="match status" value="1"/>
</dbReference>
<dbReference type="SUPFAM" id="SSF52794">
    <property type="entry name" value="PTS system IIB component-like"/>
    <property type="match status" value="1"/>
</dbReference>
<name>A0A0L0QRV8_VIRPA</name>
<dbReference type="Gene3D" id="3.40.50.2300">
    <property type="match status" value="1"/>
</dbReference>
<keyword evidence="2" id="KW-0597">Phosphoprotein</keyword>
<feature type="modified residue" description="Phosphocysteine; by EIIA" evidence="7">
    <location>
        <position position="7"/>
    </location>
</feature>
<evidence type="ECO:0000313" key="8">
    <source>
        <dbReference type="EMBL" id="KNE21286.1"/>
    </source>
</evidence>
<dbReference type="Proteomes" id="UP000036780">
    <property type="component" value="Unassembled WGS sequence"/>
</dbReference>
<dbReference type="InterPro" id="IPR003501">
    <property type="entry name" value="PTS_EIIB_2/3"/>
</dbReference>
<dbReference type="PANTHER" id="PTHR34581">
    <property type="entry name" value="PTS SYSTEM N,N'-DIACETYLCHITOBIOSE-SPECIFIC EIIB COMPONENT"/>
    <property type="match status" value="1"/>
</dbReference>
<dbReference type="OrthoDB" id="9808134at2"/>
<dbReference type="PANTHER" id="PTHR34581:SF2">
    <property type="entry name" value="PTS SYSTEM N,N'-DIACETYLCHITOBIOSE-SPECIFIC EIIB COMPONENT"/>
    <property type="match status" value="1"/>
</dbReference>
<reference evidence="9" key="1">
    <citation type="submission" date="2015-07" db="EMBL/GenBank/DDBJ databases">
        <title>Fjat-10053 dsm26.</title>
        <authorList>
            <person name="Liu B."/>
            <person name="Wang J."/>
            <person name="Zhu Y."/>
            <person name="Liu G."/>
            <person name="Chen Q."/>
            <person name="Chen Z."/>
            <person name="Lan J."/>
            <person name="Che J."/>
            <person name="Ge C."/>
            <person name="Shi H."/>
            <person name="Pan Z."/>
            <person name="Liu X."/>
        </authorList>
    </citation>
    <scope>NUCLEOTIDE SEQUENCE [LARGE SCALE GENOMIC DNA]</scope>
    <source>
        <strain evidence="9">DSM 26</strain>
    </source>
</reference>
<protein>
    <submittedName>
        <fullName evidence="8">PTS cellobiose transporter subunit IIB</fullName>
    </submittedName>
</protein>
<evidence type="ECO:0000256" key="6">
    <source>
        <dbReference type="ARBA" id="ARBA00022777"/>
    </source>
</evidence>
<keyword evidence="9" id="KW-1185">Reference proteome</keyword>
<dbReference type="GeneID" id="66872987"/>
<keyword evidence="5" id="KW-0598">Phosphotransferase system</keyword>
<dbReference type="EMBL" id="LGTO01000005">
    <property type="protein sequence ID" value="KNE21286.1"/>
    <property type="molecule type" value="Genomic_DNA"/>
</dbReference>
<dbReference type="Pfam" id="PF02302">
    <property type="entry name" value="PTS_IIB"/>
    <property type="match status" value="1"/>
</dbReference>
<dbReference type="InterPro" id="IPR051819">
    <property type="entry name" value="PTS_sugar-specific_EIIB"/>
</dbReference>
<keyword evidence="3" id="KW-0762">Sugar transport</keyword>
<evidence type="ECO:0000256" key="4">
    <source>
        <dbReference type="ARBA" id="ARBA00022679"/>
    </source>
</evidence>
<keyword evidence="6" id="KW-0418">Kinase</keyword>
<evidence type="ECO:0000256" key="3">
    <source>
        <dbReference type="ARBA" id="ARBA00022597"/>
    </source>
</evidence>
<keyword evidence="4" id="KW-0808">Transferase</keyword>
<organism evidence="8 9">
    <name type="scientific">Virgibacillus pantothenticus</name>
    <dbReference type="NCBI Taxonomy" id="1473"/>
    <lineage>
        <taxon>Bacteria</taxon>
        <taxon>Bacillati</taxon>
        <taxon>Bacillota</taxon>
        <taxon>Bacilli</taxon>
        <taxon>Bacillales</taxon>
        <taxon>Bacillaceae</taxon>
        <taxon>Virgibacillus</taxon>
    </lineage>
</organism>
<gene>
    <name evidence="8" type="ORF">AFK71_06320</name>
</gene>
<dbReference type="PATRIC" id="fig|1473.5.peg.4272"/>
<dbReference type="AlphaFoldDB" id="A0A0L0QRV8"/>
<comment type="caution">
    <text evidence="8">The sequence shown here is derived from an EMBL/GenBank/DDBJ whole genome shotgun (WGS) entry which is preliminary data.</text>
</comment>
<evidence type="ECO:0000256" key="7">
    <source>
        <dbReference type="PROSITE-ProRule" id="PRU00423"/>
    </source>
</evidence>
<keyword evidence="1" id="KW-0813">Transport</keyword>
<evidence type="ECO:0000256" key="1">
    <source>
        <dbReference type="ARBA" id="ARBA00022448"/>
    </source>
</evidence>
<sequence>MKILLVCNAGMSSSILVDKMKQAAAAQNLNVDVEARSNNAINEEVGKWDICLVGPQIIYAVDSIKATLQIPVAAVEARTYAMANGEEALQQAFKLHEEGKA</sequence>